<evidence type="ECO:0000259" key="14">
    <source>
        <dbReference type="Pfam" id="PF00593"/>
    </source>
</evidence>
<dbReference type="PANTHER" id="PTHR30069:SF53">
    <property type="entry name" value="COLICIN I RECEPTOR-RELATED"/>
    <property type="match status" value="1"/>
</dbReference>
<feature type="signal peptide" evidence="13">
    <location>
        <begin position="1"/>
        <end position="21"/>
    </location>
</feature>
<dbReference type="PANTHER" id="PTHR30069">
    <property type="entry name" value="TONB-DEPENDENT OUTER MEMBRANE RECEPTOR"/>
    <property type="match status" value="1"/>
</dbReference>
<evidence type="ECO:0000256" key="7">
    <source>
        <dbReference type="ARBA" id="ARBA00023077"/>
    </source>
</evidence>
<dbReference type="Pfam" id="PF00593">
    <property type="entry name" value="TonB_dep_Rec_b-barrel"/>
    <property type="match status" value="1"/>
</dbReference>
<feature type="domain" description="TonB-dependent receptor plug" evidence="15">
    <location>
        <begin position="54"/>
        <end position="162"/>
    </location>
</feature>
<evidence type="ECO:0000256" key="13">
    <source>
        <dbReference type="SAM" id="SignalP"/>
    </source>
</evidence>
<keyword evidence="17" id="KW-1185">Reference proteome</keyword>
<keyword evidence="9 10" id="KW-0998">Cell outer membrane</keyword>
<keyword evidence="8 10" id="KW-0472">Membrane</keyword>
<dbReference type="InterPro" id="IPR036942">
    <property type="entry name" value="Beta-barrel_TonB_sf"/>
</dbReference>
<dbReference type="CDD" id="cd01347">
    <property type="entry name" value="ligand_gated_channel"/>
    <property type="match status" value="1"/>
</dbReference>
<dbReference type="PROSITE" id="PS52016">
    <property type="entry name" value="TONB_DEPENDENT_REC_3"/>
    <property type="match status" value="1"/>
</dbReference>
<comment type="subcellular location">
    <subcellularLocation>
        <location evidence="1 10">Cell outer membrane</location>
        <topology evidence="1 10">Multi-pass membrane protein</topology>
    </subcellularLocation>
</comment>
<dbReference type="Gene3D" id="2.40.170.20">
    <property type="entry name" value="TonB-dependent receptor, beta-barrel domain"/>
    <property type="match status" value="1"/>
</dbReference>
<dbReference type="InterPro" id="IPR039426">
    <property type="entry name" value="TonB-dep_rcpt-like"/>
</dbReference>
<evidence type="ECO:0000256" key="2">
    <source>
        <dbReference type="ARBA" id="ARBA00022448"/>
    </source>
</evidence>
<evidence type="ECO:0000313" key="16">
    <source>
        <dbReference type="EMBL" id="NMW31738.1"/>
    </source>
</evidence>
<sequence length="641" mass="67814">MRKCLLLLSCSVTGFATPVAAQGTCGDPDVVCTAAFKIDEAQITVTATGGRSEVEDTGQAVTIIARDEIEAVQGADITRVLERAPGVAFSRNGGLGAVTSVRVRGAEAEQLLVLVDGVRVADPASPSGGFDFGNLQTGNIAKLDLLRGSNSTIWGSDAVAGVLAVTTRAETGLSASAEYGARDTFFGTAAGGIDTDLFYAGLSGSYLTTDGFSSAASGTEADGFEQWDISGRSSLYLSDEITLFARGRYAEGDLEIDGFPAPVFALADTDEFSKTQQYSVATGATYDNGPLFLTASYSFADTERQNFNPAFGTAPGFTSDGHSDRVELRGEWRPIGPLIVNFGGESEWTSLETNFTARQETRIIGAYAQLGIEFGGLSGHIGARHDDHADFGGATSFGADISYEIADDIRIKASVGEGFKAPSLFQLFSDFGNAALTPEQSTSFDLGIAWNNRNDAFYAGATAFQRDSENQIEFIGCFMNPIAICNDPDNPRTFGTFDNIGKVRAQGVELEAGANPSDTFGVRVAYAYTDTENRTAGGANEGNVLARRPEHALTFSADWETPLYGLTIGGDIRLVGDSFDNASNTARLDGYQLFTLRAALPVGENLELFGRVENLMDEDYQTAAGFGTAGRGAFVGARTKF</sequence>
<dbReference type="GO" id="GO:0006811">
    <property type="term" value="P:monoatomic ion transport"/>
    <property type="evidence" value="ECO:0007669"/>
    <property type="project" value="UniProtKB-KW"/>
</dbReference>
<evidence type="ECO:0000256" key="5">
    <source>
        <dbReference type="ARBA" id="ARBA00022729"/>
    </source>
</evidence>
<evidence type="ECO:0000256" key="4">
    <source>
        <dbReference type="ARBA" id="ARBA00022692"/>
    </source>
</evidence>
<comment type="caution">
    <text evidence="16">The sequence shown here is derived from an EMBL/GenBank/DDBJ whole genome shotgun (WGS) entry which is preliminary data.</text>
</comment>
<evidence type="ECO:0000256" key="9">
    <source>
        <dbReference type="ARBA" id="ARBA00023237"/>
    </source>
</evidence>
<dbReference type="AlphaFoldDB" id="A0A848QRK7"/>
<dbReference type="InterPro" id="IPR000531">
    <property type="entry name" value="Beta-barrel_TonB"/>
</dbReference>
<evidence type="ECO:0000256" key="8">
    <source>
        <dbReference type="ARBA" id="ARBA00023136"/>
    </source>
</evidence>
<dbReference type="EMBL" id="JABCRE010000002">
    <property type="protein sequence ID" value="NMW31738.1"/>
    <property type="molecule type" value="Genomic_DNA"/>
</dbReference>
<dbReference type="GO" id="GO:0015889">
    <property type="term" value="P:cobalamin transport"/>
    <property type="evidence" value="ECO:0007669"/>
    <property type="project" value="TreeGrafter"/>
</dbReference>
<gene>
    <name evidence="16" type="ORF">HKD42_06665</name>
</gene>
<evidence type="ECO:0000256" key="3">
    <source>
        <dbReference type="ARBA" id="ARBA00022452"/>
    </source>
</evidence>
<dbReference type="Pfam" id="PF07715">
    <property type="entry name" value="Plug"/>
    <property type="match status" value="1"/>
</dbReference>
<keyword evidence="3 10" id="KW-1134">Transmembrane beta strand</keyword>
<keyword evidence="5 13" id="KW-0732">Signal</keyword>
<organism evidence="16 17">
    <name type="scientific">Pontixanthobacter rizhaonensis</name>
    <dbReference type="NCBI Taxonomy" id="2730337"/>
    <lineage>
        <taxon>Bacteria</taxon>
        <taxon>Pseudomonadati</taxon>
        <taxon>Pseudomonadota</taxon>
        <taxon>Alphaproteobacteria</taxon>
        <taxon>Sphingomonadales</taxon>
        <taxon>Erythrobacteraceae</taxon>
        <taxon>Pontixanthobacter</taxon>
    </lineage>
</organism>
<feature type="short sequence motif" description="TonB C-terminal box" evidence="11">
    <location>
        <begin position="624"/>
        <end position="641"/>
    </location>
</feature>
<keyword evidence="6" id="KW-0406">Ion transport</keyword>
<protein>
    <submittedName>
        <fullName evidence="16">TonB-dependent receptor</fullName>
    </submittedName>
</protein>
<dbReference type="InterPro" id="IPR010917">
    <property type="entry name" value="TonB_rcpt_CS"/>
</dbReference>
<accession>A0A848QRK7</accession>
<keyword evidence="2 10" id="KW-0813">Transport</keyword>
<dbReference type="PROSITE" id="PS01156">
    <property type="entry name" value="TONB_DEPENDENT_REC_2"/>
    <property type="match status" value="1"/>
</dbReference>
<keyword evidence="4 10" id="KW-0812">Transmembrane</keyword>
<evidence type="ECO:0000256" key="1">
    <source>
        <dbReference type="ARBA" id="ARBA00004571"/>
    </source>
</evidence>
<dbReference type="GO" id="GO:0009279">
    <property type="term" value="C:cell outer membrane"/>
    <property type="evidence" value="ECO:0007669"/>
    <property type="project" value="UniProtKB-SubCell"/>
</dbReference>
<feature type="chain" id="PRO_5032538109" evidence="13">
    <location>
        <begin position="22"/>
        <end position="641"/>
    </location>
</feature>
<evidence type="ECO:0000256" key="11">
    <source>
        <dbReference type="PROSITE-ProRule" id="PRU10144"/>
    </source>
</evidence>
<dbReference type="InterPro" id="IPR037066">
    <property type="entry name" value="Plug_dom_sf"/>
</dbReference>
<reference evidence="16 17" key="1">
    <citation type="submission" date="2020-04" db="EMBL/GenBank/DDBJ databases">
        <authorList>
            <person name="Liu A."/>
        </authorList>
    </citation>
    <scope>NUCLEOTIDE SEQUENCE [LARGE SCALE GENOMIC DNA]</scope>
    <source>
        <strain evidence="16 17">RZ02</strain>
    </source>
</reference>
<proteinExistence type="inferred from homology"/>
<dbReference type="Proteomes" id="UP000561181">
    <property type="component" value="Unassembled WGS sequence"/>
</dbReference>
<evidence type="ECO:0000256" key="6">
    <source>
        <dbReference type="ARBA" id="ARBA00023065"/>
    </source>
</evidence>
<keyword evidence="16" id="KW-0675">Receptor</keyword>
<feature type="domain" description="TonB-dependent receptor-like beta-barrel" evidence="14">
    <location>
        <begin position="205"/>
        <end position="615"/>
    </location>
</feature>
<dbReference type="SUPFAM" id="SSF56935">
    <property type="entry name" value="Porins"/>
    <property type="match status" value="1"/>
</dbReference>
<dbReference type="Gene3D" id="2.170.130.10">
    <property type="entry name" value="TonB-dependent receptor, plug domain"/>
    <property type="match status" value="1"/>
</dbReference>
<comment type="similarity">
    <text evidence="10 12">Belongs to the TonB-dependent receptor family.</text>
</comment>
<evidence type="ECO:0000259" key="15">
    <source>
        <dbReference type="Pfam" id="PF07715"/>
    </source>
</evidence>
<keyword evidence="7 12" id="KW-0798">TonB box</keyword>
<evidence type="ECO:0000256" key="10">
    <source>
        <dbReference type="PROSITE-ProRule" id="PRU01360"/>
    </source>
</evidence>
<name>A0A848QRK7_9SPHN</name>
<evidence type="ECO:0000313" key="17">
    <source>
        <dbReference type="Proteomes" id="UP000561181"/>
    </source>
</evidence>
<dbReference type="InterPro" id="IPR012910">
    <property type="entry name" value="Plug_dom"/>
</dbReference>
<evidence type="ECO:0000256" key="12">
    <source>
        <dbReference type="RuleBase" id="RU003357"/>
    </source>
</evidence>